<gene>
    <name evidence="1" type="ORF">VTAP4600_A0621</name>
</gene>
<evidence type="ECO:0000313" key="1">
    <source>
        <dbReference type="EMBL" id="SON48600.1"/>
    </source>
</evidence>
<reference evidence="1 2" key="1">
    <citation type="submission" date="2017-10" db="EMBL/GenBank/DDBJ databases">
        <authorList>
            <person name="Banno H."/>
            <person name="Chua N.-H."/>
        </authorList>
    </citation>
    <scope>NUCLEOTIDE SEQUENCE [LARGE SCALE GENOMIC DNA]</scope>
    <source>
        <strain evidence="1">Vibrio tapetis CECT4600</strain>
    </source>
</reference>
<accession>A0A2N8Z9M6</accession>
<organism evidence="1 2">
    <name type="scientific">Vibrio tapetis subsp. tapetis</name>
    <dbReference type="NCBI Taxonomy" id="1671868"/>
    <lineage>
        <taxon>Bacteria</taxon>
        <taxon>Pseudomonadati</taxon>
        <taxon>Pseudomonadota</taxon>
        <taxon>Gammaproteobacteria</taxon>
        <taxon>Vibrionales</taxon>
        <taxon>Vibrionaceae</taxon>
        <taxon>Vibrio</taxon>
    </lineage>
</organism>
<name>A0A2N8Z9M6_9VIBR</name>
<dbReference type="KEGG" id="vta:A0621"/>
<keyword evidence="2" id="KW-1185">Reference proteome</keyword>
<protein>
    <submittedName>
        <fullName evidence="1">Uncharacterized protein</fullName>
    </submittedName>
</protein>
<evidence type="ECO:0000313" key="2">
    <source>
        <dbReference type="Proteomes" id="UP000235828"/>
    </source>
</evidence>
<dbReference type="Proteomes" id="UP000235828">
    <property type="component" value="Chromosome A"/>
</dbReference>
<dbReference type="EMBL" id="LT960611">
    <property type="protein sequence ID" value="SON48600.1"/>
    <property type="molecule type" value="Genomic_DNA"/>
</dbReference>
<sequence length="59" mass="6813">MLIRVTQKYSFFYAVITLQLDGLVAKSRTFFATVIFKALMGKNVSNALLYLIWDCFREG</sequence>
<proteinExistence type="predicted"/>
<dbReference type="AlphaFoldDB" id="A0A2N8Z9M6"/>